<evidence type="ECO:0000256" key="2">
    <source>
        <dbReference type="SAM" id="SignalP"/>
    </source>
</evidence>
<evidence type="ECO:0000259" key="3">
    <source>
        <dbReference type="Pfam" id="PF02221"/>
    </source>
</evidence>
<dbReference type="EMBL" id="CAJVPL010000437">
    <property type="protein sequence ID" value="CAG8496924.1"/>
    <property type="molecule type" value="Genomic_DNA"/>
</dbReference>
<evidence type="ECO:0000256" key="1">
    <source>
        <dbReference type="ARBA" id="ARBA00016056"/>
    </source>
</evidence>
<feature type="domain" description="MD-2-related lipid-recognition" evidence="3">
    <location>
        <begin position="40"/>
        <end position="128"/>
    </location>
</feature>
<gene>
    <name evidence="4" type="ORF">AGERDE_LOCUS4046</name>
</gene>
<keyword evidence="5" id="KW-1185">Reference proteome</keyword>
<evidence type="ECO:0000313" key="5">
    <source>
        <dbReference type="Proteomes" id="UP000789831"/>
    </source>
</evidence>
<keyword evidence="2" id="KW-0732">Signal</keyword>
<protein>
    <recommendedName>
        <fullName evidence="1">Phosphatidylglycerol/phosphatidylinositol transfer protein</fullName>
    </recommendedName>
</protein>
<dbReference type="SUPFAM" id="SSF81296">
    <property type="entry name" value="E set domains"/>
    <property type="match status" value="1"/>
</dbReference>
<organism evidence="4 5">
    <name type="scientific">Ambispora gerdemannii</name>
    <dbReference type="NCBI Taxonomy" id="144530"/>
    <lineage>
        <taxon>Eukaryota</taxon>
        <taxon>Fungi</taxon>
        <taxon>Fungi incertae sedis</taxon>
        <taxon>Mucoromycota</taxon>
        <taxon>Glomeromycotina</taxon>
        <taxon>Glomeromycetes</taxon>
        <taxon>Archaeosporales</taxon>
        <taxon>Ambisporaceae</taxon>
        <taxon>Ambispora</taxon>
    </lineage>
</organism>
<feature type="signal peptide" evidence="2">
    <location>
        <begin position="1"/>
        <end position="20"/>
    </location>
</feature>
<reference evidence="4" key="1">
    <citation type="submission" date="2021-06" db="EMBL/GenBank/DDBJ databases">
        <authorList>
            <person name="Kallberg Y."/>
            <person name="Tangrot J."/>
            <person name="Rosling A."/>
        </authorList>
    </citation>
    <scope>NUCLEOTIDE SEQUENCE</scope>
    <source>
        <strain evidence="4">MT106</strain>
    </source>
</reference>
<dbReference type="Pfam" id="PF02221">
    <property type="entry name" value="E1_DerP2_DerF2"/>
    <property type="match status" value="1"/>
</dbReference>
<dbReference type="AlphaFoldDB" id="A0A9N8ZIH2"/>
<sequence>MARNFIFVFILLATLTIMNAIPFHKRATFFGPCPNVEDTFSVKMDPDPLFSPHLVTLTITGKEVSGLIIGPLASLVVTIGATIPVQPPSVFPVCNATDCPIFSGTEYTTTSTFLLNATLPPSYEIVLTIGNLNSSSPQMLFLHDQILACAMTTITSS</sequence>
<comment type="caution">
    <text evidence="4">The sequence shown here is derived from an EMBL/GenBank/DDBJ whole genome shotgun (WGS) entry which is preliminary data.</text>
</comment>
<dbReference type="InterPro" id="IPR014756">
    <property type="entry name" value="Ig_E-set"/>
</dbReference>
<dbReference type="Proteomes" id="UP000789831">
    <property type="component" value="Unassembled WGS sequence"/>
</dbReference>
<accession>A0A9N8ZIH2</accession>
<name>A0A9N8ZIH2_9GLOM</name>
<proteinExistence type="predicted"/>
<evidence type="ECO:0000313" key="4">
    <source>
        <dbReference type="EMBL" id="CAG8496924.1"/>
    </source>
</evidence>
<feature type="chain" id="PRO_5040365822" description="Phosphatidylglycerol/phosphatidylinositol transfer protein" evidence="2">
    <location>
        <begin position="21"/>
        <end position="157"/>
    </location>
</feature>
<dbReference type="InterPro" id="IPR003172">
    <property type="entry name" value="ML_dom"/>
</dbReference>
<dbReference type="OrthoDB" id="2322303at2759"/>